<dbReference type="AlphaFoldDB" id="A0A921S5L4"/>
<evidence type="ECO:0000313" key="1">
    <source>
        <dbReference type="EMBL" id="KAG0552518.1"/>
    </source>
</evidence>
<dbReference type="Proteomes" id="UP000807115">
    <property type="component" value="Chromosome 1"/>
</dbReference>
<accession>A0A921S5L4</accession>
<dbReference type="EMBL" id="CM027680">
    <property type="protein sequence ID" value="KAG0552518.1"/>
    <property type="molecule type" value="Genomic_DNA"/>
</dbReference>
<sequence length="68" mass="7546">MATFYLIHSGSCSRNWVLLLPRIPSQRQALTSDHTGPDRVARCLEPATDEMSTSIESDSCVCLYESQA</sequence>
<protein>
    <submittedName>
        <fullName evidence="1">Uncharacterized protein</fullName>
    </submittedName>
</protein>
<proteinExistence type="predicted"/>
<reference evidence="1" key="1">
    <citation type="journal article" date="2019" name="BMC Genomics">
        <title>A new reference genome for Sorghum bicolor reveals high levels of sequence similarity between sweet and grain genotypes: implications for the genetics of sugar metabolism.</title>
        <authorList>
            <person name="Cooper E.A."/>
            <person name="Brenton Z.W."/>
            <person name="Flinn B.S."/>
            <person name="Jenkins J."/>
            <person name="Shu S."/>
            <person name="Flowers D."/>
            <person name="Luo F."/>
            <person name="Wang Y."/>
            <person name="Xia P."/>
            <person name="Barry K."/>
            <person name="Daum C."/>
            <person name="Lipzen A."/>
            <person name="Yoshinaga Y."/>
            <person name="Schmutz J."/>
            <person name="Saski C."/>
            <person name="Vermerris W."/>
            <person name="Kresovich S."/>
        </authorList>
    </citation>
    <scope>NUCLEOTIDE SEQUENCE</scope>
</reference>
<reference evidence="1" key="2">
    <citation type="submission" date="2020-10" db="EMBL/GenBank/DDBJ databases">
        <authorList>
            <person name="Cooper E.A."/>
            <person name="Brenton Z.W."/>
            <person name="Flinn B.S."/>
            <person name="Jenkins J."/>
            <person name="Shu S."/>
            <person name="Flowers D."/>
            <person name="Luo F."/>
            <person name="Wang Y."/>
            <person name="Xia P."/>
            <person name="Barry K."/>
            <person name="Daum C."/>
            <person name="Lipzen A."/>
            <person name="Yoshinaga Y."/>
            <person name="Schmutz J."/>
            <person name="Saski C."/>
            <person name="Vermerris W."/>
            <person name="Kresovich S."/>
        </authorList>
    </citation>
    <scope>NUCLEOTIDE SEQUENCE</scope>
</reference>
<evidence type="ECO:0000313" key="2">
    <source>
        <dbReference type="Proteomes" id="UP000807115"/>
    </source>
</evidence>
<organism evidence="1 2">
    <name type="scientific">Sorghum bicolor</name>
    <name type="common">Sorghum</name>
    <name type="synonym">Sorghum vulgare</name>
    <dbReference type="NCBI Taxonomy" id="4558"/>
    <lineage>
        <taxon>Eukaryota</taxon>
        <taxon>Viridiplantae</taxon>
        <taxon>Streptophyta</taxon>
        <taxon>Embryophyta</taxon>
        <taxon>Tracheophyta</taxon>
        <taxon>Spermatophyta</taxon>
        <taxon>Magnoliopsida</taxon>
        <taxon>Liliopsida</taxon>
        <taxon>Poales</taxon>
        <taxon>Poaceae</taxon>
        <taxon>PACMAD clade</taxon>
        <taxon>Panicoideae</taxon>
        <taxon>Andropogonodae</taxon>
        <taxon>Andropogoneae</taxon>
        <taxon>Sorghinae</taxon>
        <taxon>Sorghum</taxon>
    </lineage>
</organism>
<name>A0A921S5L4_SORBI</name>
<gene>
    <name evidence="1" type="ORF">BDA96_01G514100</name>
</gene>
<comment type="caution">
    <text evidence="1">The sequence shown here is derived from an EMBL/GenBank/DDBJ whole genome shotgun (WGS) entry which is preliminary data.</text>
</comment>